<evidence type="ECO:0000313" key="6">
    <source>
        <dbReference type="EMBL" id="AGU68026.1"/>
    </source>
</evidence>
<feature type="domain" description="AMP-dependent synthetase/ligase" evidence="4">
    <location>
        <begin position="58"/>
        <end position="432"/>
    </location>
</feature>
<accession>T1YRR1</accession>
<comment type="similarity">
    <text evidence="1">Belongs to the ATP-dependent AMP-binding enzyme family.</text>
</comment>
<feature type="transmembrane region" description="Helical" evidence="3">
    <location>
        <begin position="251"/>
        <end position="273"/>
    </location>
</feature>
<evidence type="ECO:0000256" key="1">
    <source>
        <dbReference type="ARBA" id="ARBA00006432"/>
    </source>
</evidence>
<dbReference type="PANTHER" id="PTHR24096">
    <property type="entry name" value="LONG-CHAIN-FATTY-ACID--COA LIGASE"/>
    <property type="match status" value="1"/>
</dbReference>
<evidence type="ECO:0000256" key="3">
    <source>
        <dbReference type="SAM" id="Phobius"/>
    </source>
</evidence>
<proteinExistence type="inferred from homology"/>
<dbReference type="Gene3D" id="3.40.50.12780">
    <property type="entry name" value="N-terminal domain of ligase-like"/>
    <property type="match status" value="1"/>
</dbReference>
<dbReference type="Gene3D" id="3.30.300.30">
    <property type="match status" value="1"/>
</dbReference>
<name>T1YRR1_HERMU</name>
<dbReference type="InterPro" id="IPR045851">
    <property type="entry name" value="AMP-bd_C_sf"/>
</dbReference>
<dbReference type="PANTHER" id="PTHR24096:SF149">
    <property type="entry name" value="AMP-BINDING DOMAIN-CONTAINING PROTEIN-RELATED"/>
    <property type="match status" value="1"/>
</dbReference>
<sequence length="596" mass="66342">MFRRQVNQTVLRTAPATVLAASKAFNSSQSQRIYTSGLPSVRAEYEKHDSLCKFMYNRWEGYGDKMACIQYETKQQMTFNQLSGVTNKFANILYHHGKVRKGTVVCVKLLDHILYAPISYGILSLGGVLTTTNAIATPETLAYHIEKSGAELIICMKMFRQAAEKTAEMIKKSTGKELRIMYMDDFMKMEAPELPSNYTAFHEAKPDDVVFLPFSSGTMGSPKAVQLTNRNLTANILQASRRFEVRPDDCFLSILPFFHIFGFTVIMSSALALGATQIILMKYSADTYLSALKEYKCTGGFVAPPIVNSLVQQLRGGKATKEDFATVDTFLSSSAPLSPETCRQFNSFVPHVQLCQGWGMTEMSPAVCVFPRGNKELGPEIAGCLIPDTELRIVKVDDHQQSGEDKSAGIDCEEGEEGEVWVRGPQMMKGYLDEKDNIGTIQDGWYRTGDIGRFDPKTGALMITDRLKELIKYKGFQVSPAALETEVLKHPWVQDCIVVGVPDPRDVSFEMPRALVVLKPGLTTTEIVNASDDIYRFTMANNPPHKRLHAGVRVVESVPRNATGKLMRRQARAAEVEYMKQQEQDHAEPTEASAAA</sequence>
<keyword evidence="2 6" id="KW-0436">Ligase</keyword>
<dbReference type="GO" id="GO:0016207">
    <property type="term" value="F:4-coumarate-CoA ligase activity"/>
    <property type="evidence" value="ECO:0007669"/>
    <property type="project" value="UniProtKB-EC"/>
</dbReference>
<dbReference type="InterPro" id="IPR042099">
    <property type="entry name" value="ANL_N_sf"/>
</dbReference>
<dbReference type="EC" id="6.2.1.12" evidence="6"/>
<dbReference type="Pfam" id="PF00501">
    <property type="entry name" value="AMP-binding"/>
    <property type="match status" value="1"/>
</dbReference>
<keyword evidence="3" id="KW-0472">Membrane</keyword>
<protein>
    <submittedName>
        <fullName evidence="6">4-coumarate--CoA ligase</fullName>
        <ecNumber evidence="6">6.2.1.12</ecNumber>
    </submittedName>
</protein>
<keyword evidence="3" id="KW-0812">Transmembrane</keyword>
<dbReference type="Pfam" id="PF13193">
    <property type="entry name" value="AMP-binding_C"/>
    <property type="match status" value="1"/>
</dbReference>
<dbReference type="AlphaFoldDB" id="T1YRR1"/>
<dbReference type="EMBL" id="KF160223">
    <property type="protein sequence ID" value="AGU68026.1"/>
    <property type="molecule type" value="Genomic_DNA"/>
</dbReference>
<reference evidence="6" key="1">
    <citation type="journal article" date="2013" name="PLoS ONE">
        <title>Biosynthesis of vitamins and cofactors in bacterium-harbouring trypanosomatids depends on the symbiotic association as revealed by genomic analyses.</title>
        <authorList>
            <person name="Klein C.C."/>
            <person name="Alves J.M."/>
            <person name="Serrano M.G."/>
            <person name="Buck G.A."/>
            <person name="Vasconcelos A.T."/>
            <person name="Sagot M.F."/>
            <person name="Teixeira M.M."/>
            <person name="Camargo E.P."/>
            <person name="Motta M.C."/>
        </authorList>
    </citation>
    <scope>NUCLEOTIDE SEQUENCE</scope>
    <source>
        <strain evidence="6">TCC001E</strain>
    </source>
</reference>
<feature type="domain" description="AMP-binding enzyme C-terminal" evidence="5">
    <location>
        <begin position="483"/>
        <end position="565"/>
    </location>
</feature>
<evidence type="ECO:0000259" key="4">
    <source>
        <dbReference type="Pfam" id="PF00501"/>
    </source>
</evidence>
<evidence type="ECO:0000256" key="2">
    <source>
        <dbReference type="ARBA" id="ARBA00022598"/>
    </source>
</evidence>
<dbReference type="SUPFAM" id="SSF56801">
    <property type="entry name" value="Acetyl-CoA synthetase-like"/>
    <property type="match status" value="1"/>
</dbReference>
<dbReference type="InterPro" id="IPR000873">
    <property type="entry name" value="AMP-dep_synth/lig_dom"/>
</dbReference>
<keyword evidence="3" id="KW-1133">Transmembrane helix</keyword>
<evidence type="ECO:0000259" key="5">
    <source>
        <dbReference type="Pfam" id="PF13193"/>
    </source>
</evidence>
<organism evidence="6">
    <name type="scientific">Herpetomonas muscarum</name>
    <dbReference type="NCBI Taxonomy" id="5718"/>
    <lineage>
        <taxon>Eukaryota</taxon>
        <taxon>Discoba</taxon>
        <taxon>Euglenozoa</taxon>
        <taxon>Kinetoplastea</taxon>
        <taxon>Metakinetoplastina</taxon>
        <taxon>Trypanosomatida</taxon>
        <taxon>Trypanosomatidae</taxon>
        <taxon>Herpetomonas</taxon>
    </lineage>
</organism>
<dbReference type="InterPro" id="IPR025110">
    <property type="entry name" value="AMP-bd_C"/>
</dbReference>